<name>A0AA88A0I9_FICCA</name>
<dbReference type="Gene3D" id="3.30.70.100">
    <property type="match status" value="1"/>
</dbReference>
<accession>A0AA88A0I9</accession>
<keyword evidence="2" id="KW-1185">Reference proteome</keyword>
<dbReference type="EMBL" id="BTGU01000025">
    <property type="protein sequence ID" value="GMN47354.1"/>
    <property type="molecule type" value="Genomic_DNA"/>
</dbReference>
<proteinExistence type="predicted"/>
<dbReference type="PANTHER" id="PTHR46371">
    <property type="entry name" value="OS04G0464100 PROTEIN"/>
    <property type="match status" value="1"/>
</dbReference>
<dbReference type="InterPro" id="IPR044296">
    <property type="entry name" value="HIPP46"/>
</dbReference>
<evidence type="ECO:0000313" key="2">
    <source>
        <dbReference type="Proteomes" id="UP001187192"/>
    </source>
</evidence>
<evidence type="ECO:0000313" key="1">
    <source>
        <dbReference type="EMBL" id="GMN47354.1"/>
    </source>
</evidence>
<evidence type="ECO:0008006" key="3">
    <source>
        <dbReference type="Google" id="ProtNLM"/>
    </source>
</evidence>
<reference evidence="1" key="1">
    <citation type="submission" date="2023-07" db="EMBL/GenBank/DDBJ databases">
        <title>draft genome sequence of fig (Ficus carica).</title>
        <authorList>
            <person name="Takahashi T."/>
            <person name="Nishimura K."/>
        </authorList>
    </citation>
    <scope>NUCLEOTIDE SEQUENCE</scope>
</reference>
<gene>
    <name evidence="1" type="ORF">TIFTF001_016529</name>
</gene>
<sequence>MKCNRCKKKAMEKAAVAPGVSSVAIDGDKVVVIGVGVDVVKLATSLEKKLGFATIESVEETKSKEKKKEEEQLTSGYVVYPQFPVQIYEPPYSCYYNDPNSSLCSIM</sequence>
<organism evidence="1 2">
    <name type="scientific">Ficus carica</name>
    <name type="common">Common fig</name>
    <dbReference type="NCBI Taxonomy" id="3494"/>
    <lineage>
        <taxon>Eukaryota</taxon>
        <taxon>Viridiplantae</taxon>
        <taxon>Streptophyta</taxon>
        <taxon>Embryophyta</taxon>
        <taxon>Tracheophyta</taxon>
        <taxon>Spermatophyta</taxon>
        <taxon>Magnoliopsida</taxon>
        <taxon>eudicotyledons</taxon>
        <taxon>Gunneridae</taxon>
        <taxon>Pentapetalae</taxon>
        <taxon>rosids</taxon>
        <taxon>fabids</taxon>
        <taxon>Rosales</taxon>
        <taxon>Moraceae</taxon>
        <taxon>Ficeae</taxon>
        <taxon>Ficus</taxon>
    </lineage>
</organism>
<dbReference type="Proteomes" id="UP001187192">
    <property type="component" value="Unassembled WGS sequence"/>
</dbReference>
<protein>
    <recommendedName>
        <fullName evidence="3">HMA domain-containing protein</fullName>
    </recommendedName>
</protein>
<dbReference type="AlphaFoldDB" id="A0AA88A0I9"/>
<comment type="caution">
    <text evidence="1">The sequence shown here is derived from an EMBL/GenBank/DDBJ whole genome shotgun (WGS) entry which is preliminary data.</text>
</comment>